<feature type="domain" description="TrwC relaxase" evidence="1">
    <location>
        <begin position="11"/>
        <end position="300"/>
    </location>
</feature>
<dbReference type="PANTHER" id="PTHR43788">
    <property type="entry name" value="DNA2/NAM7 HELICASE FAMILY MEMBER"/>
    <property type="match status" value="1"/>
</dbReference>
<dbReference type="Gene3D" id="3.40.50.300">
    <property type="entry name" value="P-loop containing nucleotide triphosphate hydrolases"/>
    <property type="match status" value="4"/>
</dbReference>
<dbReference type="InterPro" id="IPR014862">
    <property type="entry name" value="TrwC"/>
</dbReference>
<dbReference type="NCBIfam" id="TIGR02686">
    <property type="entry name" value="relax_trwC"/>
    <property type="match status" value="1"/>
</dbReference>
<reference evidence="2 3" key="1">
    <citation type="submission" date="2018-07" db="EMBL/GenBank/DDBJ databases">
        <title>Genomic Encyclopedia of Type Strains, Phase IV (KMG-IV): sequencing the most valuable type-strain genomes for metagenomic binning, comparative biology and taxonomic classification.</title>
        <authorList>
            <person name="Goeker M."/>
        </authorList>
    </citation>
    <scope>NUCLEOTIDE SEQUENCE [LARGE SCALE GENOMIC DNA]</scope>
    <source>
        <strain evidence="2 3">DSM 16500</strain>
    </source>
</reference>
<dbReference type="Pfam" id="PF08751">
    <property type="entry name" value="TrwC"/>
    <property type="match status" value="1"/>
</dbReference>
<dbReference type="Pfam" id="PF13604">
    <property type="entry name" value="AAA_30"/>
    <property type="match status" value="1"/>
</dbReference>
<name>A0A370GGP7_9COXI</name>
<organism evidence="2 3">
    <name type="scientific">Aquicella lusitana</name>
    <dbReference type="NCBI Taxonomy" id="254246"/>
    <lineage>
        <taxon>Bacteria</taxon>
        <taxon>Pseudomonadati</taxon>
        <taxon>Pseudomonadota</taxon>
        <taxon>Gammaproteobacteria</taxon>
        <taxon>Legionellales</taxon>
        <taxon>Coxiellaceae</taxon>
        <taxon>Aquicella</taxon>
    </lineage>
</organism>
<evidence type="ECO:0000259" key="1">
    <source>
        <dbReference type="Pfam" id="PF08751"/>
    </source>
</evidence>
<dbReference type="SUPFAM" id="SSF52540">
    <property type="entry name" value="P-loop containing nucleoside triphosphate hydrolases"/>
    <property type="match status" value="1"/>
</dbReference>
<accession>A0A370GGP7</accession>
<protein>
    <submittedName>
        <fullName evidence="2">Conjugative transfer relaxase protein TraI</fullName>
    </submittedName>
</protein>
<gene>
    <name evidence="2" type="ORF">C8D86_12131</name>
</gene>
<dbReference type="CDD" id="cd17933">
    <property type="entry name" value="DEXSc_RecD-like"/>
    <property type="match status" value="1"/>
</dbReference>
<dbReference type="RefSeq" id="WP_114835012.1">
    <property type="nucleotide sequence ID" value="NZ_LR699117.1"/>
</dbReference>
<evidence type="ECO:0000313" key="2">
    <source>
        <dbReference type="EMBL" id="RDI41133.1"/>
    </source>
</evidence>
<dbReference type="InterPro" id="IPR050534">
    <property type="entry name" value="Coronavir_polyprotein_1ab"/>
</dbReference>
<dbReference type="InterPro" id="IPR027417">
    <property type="entry name" value="P-loop_NTPase"/>
</dbReference>
<keyword evidence="3" id="KW-1185">Reference proteome</keyword>
<comment type="caution">
    <text evidence="2">The sequence shown here is derived from an EMBL/GenBank/DDBJ whole genome shotgun (WGS) entry which is preliminary data.</text>
</comment>
<dbReference type="SUPFAM" id="SSF55464">
    <property type="entry name" value="Origin of replication-binding domain, RBD-like"/>
    <property type="match status" value="1"/>
</dbReference>
<proteinExistence type="predicted"/>
<dbReference type="InterPro" id="IPR014059">
    <property type="entry name" value="TraI/TrwC_relax"/>
</dbReference>
<dbReference type="Proteomes" id="UP000254720">
    <property type="component" value="Unassembled WGS sequence"/>
</dbReference>
<dbReference type="NCBIfam" id="NF041492">
    <property type="entry name" value="MobF"/>
    <property type="match status" value="1"/>
</dbReference>
<sequence length="1604" mass="180725">MLSSSVIKNVGQASHYYSQQDNYYTRDEGIEQSEWCGKGANELGLSGTVDEKQFTDLLSGTLPTGERLGKMVDGNLKHRAGWDLTFSAPKSVSILALIGGDKRLLEAHRKAVSCAISQIERGCAQARIASATDTAYQNTNNLVVALFHHDLSRAKDPQLHTHGVTMNMTERQDGKWRSLASQRGSYNENTKNTVNGFIERVRHHNRYYSKLYETELAFQVKELGYEIRTDTKSGIFEIAGVSDEAIQFFSKRRTAIKDKLTEKGMSGGKAAAIATLDTREKKEDVDRIKLKEEWDQESKRLGLNYRELIENSHHNKNKIPTKEVFISDEHSLNVLQQAAKSLSVFQSTFSLEEVITTALSVAIRNNINVDTLLKSVDVLVDSGTLVSLQHENGKSMFMIKSTLDDEKNVFQHIAKNKTDKVFANTSNNKDISPDIRDCLATVFGQDRIVLIEGETAKNNLLEPMIKTARAEKLNIALINPSLMGIKQFSRQAKIAPQTFWEQLKALFTDTSTKHYSVMQFLSEYTDNNAPKYHTPDIVLIDNAHLLSTHQQSKLFEWNKKNDSKLILLGNKNTLLSQQVGISLQQFIDKGLPCVTMQTPDSEASPITSSINKIANKVIESKHNDDRHHAMSHHFSQLNEKDRKQSWLVSNNKKSVESLNERTHQTLLSQGKLGKAVTINLLAPVFISEGKGGIAATYQKNQVVRFNESYSSLKVERGEYLRVIRSSKVSNRVVLQKDNGKHLIWQPDKVGGLTQGKVELFNEVKRELAVNEMVIANRSLKSKEIVKGERLYISGVSKKNITLKTQHGKTVLLDTSKPYHRHLDYGYASTLHTIAHEKPTFLIAELPAQSFQANQRHFNQIISQSKESWIYTNDQSALLNNIEKSTGDRLTVHETIKTSDDIKNNLNAIYDLLEKKIMTQDKNVGAIKTAIDSVDYAMRHLSEREAGFSHKELMAVAMKQAIGNVNETMLREVAIEMEKAGILLRGSREDGTLWTTLDAVKIEREILSLATKDQGKLPPMIGDDRLLHQTNLNHLRPEQRDAIKAITASTDRVISIQGRAGTGKTTMMVTLADVLASKPLLEKEGYQLHCIAPTHKAVKELRTRGLTAQTVDSFILDAKKWGDNKASPDFSKTVLIVDEASMVSNRNMLAVLKIGHEVNVRAIVPTGDTQQNPSIESGKPHDLIQSKLDTTIHLEDIQRQKNPVLKEAVKAIYQNNVAKTFTAFGDAIIEINEKMMGDPADRKLTNDELGQKYYQKRIETIAKDYVDLLRKGENVQIISPSHAERKAINAEVRNQLTQLNQLQGQTHDFAILSTKDMTGVEKSKATHFQTGQIIRFTTGSGKEIKTGDYFTITDIKKDHNLLTLTKAGTDKKILWQVPKSRDRINKVEVFQQEDRQLKLGDRIIWTRTNRKEDLLSTDVGTVTHIEKHAVTIKQQDGSTFTFNPREQKYQHWDHAYAITTYGSQGGTYSTILALFESYRHKLMNIKNLLVTITRPENTLRLYTDNKANLERTIQQNSGDKQSSLEVIGRYPDKRSANNSISTPPKNIGELTTKPSEKLAAIAKQISTNPSKDRAYLNAYKRVMDKPVDLDKEQMLPRIKNIDREI</sequence>
<dbReference type="Gene3D" id="2.30.30.940">
    <property type="match status" value="1"/>
</dbReference>
<dbReference type="EMBL" id="QQAX01000021">
    <property type="protein sequence ID" value="RDI41133.1"/>
    <property type="molecule type" value="Genomic_DNA"/>
</dbReference>
<evidence type="ECO:0000313" key="3">
    <source>
        <dbReference type="Proteomes" id="UP000254720"/>
    </source>
</evidence>
<dbReference type="OrthoDB" id="1634048at2"/>